<evidence type="ECO:0000256" key="1">
    <source>
        <dbReference type="ARBA" id="ARBA00005189"/>
    </source>
</evidence>
<dbReference type="EMBL" id="CP032050">
    <property type="protein sequence ID" value="AYN69277.1"/>
    <property type="molecule type" value="Genomic_DNA"/>
</dbReference>
<dbReference type="PANTHER" id="PTHR37323">
    <property type="entry name" value="GCN5-RELATED N-ACETYLTRANSFERASE"/>
    <property type="match status" value="1"/>
</dbReference>
<dbReference type="InterPro" id="IPR002123">
    <property type="entry name" value="Plipid/glycerol_acylTrfase"/>
</dbReference>
<name>A0A3G2LAK3_9FLAO</name>
<dbReference type="SMART" id="SM00563">
    <property type="entry name" value="PlsC"/>
    <property type="match status" value="1"/>
</dbReference>
<feature type="domain" description="Phospholipid/glycerol acyltransferase" evidence="6">
    <location>
        <begin position="81"/>
        <end position="203"/>
    </location>
</feature>
<dbReference type="Proteomes" id="UP000276309">
    <property type="component" value="Chromosome"/>
</dbReference>
<accession>A0A3G2LAK3</accession>
<keyword evidence="2" id="KW-0444">Lipid biosynthesis</keyword>
<evidence type="ECO:0000313" key="8">
    <source>
        <dbReference type="Proteomes" id="UP000276309"/>
    </source>
</evidence>
<comment type="pathway">
    <text evidence="1">Lipid metabolism.</text>
</comment>
<keyword evidence="4" id="KW-0443">Lipid metabolism</keyword>
<dbReference type="GO" id="GO:0006629">
    <property type="term" value="P:lipid metabolic process"/>
    <property type="evidence" value="ECO:0007669"/>
    <property type="project" value="UniProtKB-KW"/>
</dbReference>
<keyword evidence="3 7" id="KW-0808">Transferase</keyword>
<dbReference type="RefSeq" id="WP_121850283.1">
    <property type="nucleotide sequence ID" value="NZ_CP032050.1"/>
</dbReference>
<evidence type="ECO:0000256" key="3">
    <source>
        <dbReference type="ARBA" id="ARBA00022679"/>
    </source>
</evidence>
<proteinExistence type="predicted"/>
<organism evidence="7 8">
    <name type="scientific">Euzebyella marina</name>
    <dbReference type="NCBI Taxonomy" id="1761453"/>
    <lineage>
        <taxon>Bacteria</taxon>
        <taxon>Pseudomonadati</taxon>
        <taxon>Bacteroidota</taxon>
        <taxon>Flavobacteriia</taxon>
        <taxon>Flavobacteriales</taxon>
        <taxon>Flavobacteriaceae</taxon>
        <taxon>Euzebyella</taxon>
    </lineage>
</organism>
<dbReference type="AlphaFoldDB" id="A0A3G2LAK3"/>
<dbReference type="Pfam" id="PF19576">
    <property type="entry name" value="Acyltransf_2"/>
    <property type="match status" value="1"/>
</dbReference>
<dbReference type="InterPro" id="IPR045746">
    <property type="entry name" value="ACT14924-like_Acyltransf_dom"/>
</dbReference>
<dbReference type="GO" id="GO:0016746">
    <property type="term" value="F:acyltransferase activity"/>
    <property type="evidence" value="ECO:0007669"/>
    <property type="project" value="UniProtKB-KW"/>
</dbReference>
<dbReference type="Pfam" id="PF13444">
    <property type="entry name" value="Acetyltransf_5"/>
    <property type="match status" value="1"/>
</dbReference>
<protein>
    <submittedName>
        <fullName evidence="7">GNAT family N-acetyltransferase</fullName>
    </submittedName>
</protein>
<sequence length="605" mass="70036">MGLVTAKEVASATNLDRFGFFGTFVAWIFLKVSKISNMNKRYDKMSHLNGKDFLDAVLENYEIDYEVPEDDLKRLPKAGPFITISNHPLGGIDGIVLLKIMLKYRPDYKVMANFLLQRFKPLAHYIFPVNPFEDRKEVKSSMSGFKNALLHVKAGYPLGIFPAGEVSTKKEAGIVVDRDWEEAAIKLIKRAEVPVVPVYFHARNSKMFYRLAKISGLFRTAKLPSEVYSQWKRPIKVRIGQPISVATQKEQETLEEYTALLRRKTYILANAYEKERLIDQLPSLKLPKQPRKIAQPIRSELIQAEIEKLVDNDRRLLQSKNYEVFLAPAKEMPFSLQEIGRQREVTFREIGEGTNNSIDIDQFDAYYHHMFLWDNEAKVIAGAYRMGLGSQIFSKYGIDGFYLQDLFRFEPELFGMMSHSIEMGRAYIMKEYQQKPMPLFLLWKGIVHTTLRHPEHKYLIGGVSISNQFSNFSKSLMIEFMKSNYWDPYVAQYVRPKKEFKVKLKDADKEFVFDETQADLIKFDRLIDEVEPGNLRLPVLIKKYIKQNAKVVAFNVDPLFNNAVDGLMYIKIEDLPESTVKPVMEEFQAELERKMTEAQQQEAGA</sequence>
<dbReference type="SUPFAM" id="SSF69593">
    <property type="entry name" value="Glycerol-3-phosphate (1)-acyltransferase"/>
    <property type="match status" value="1"/>
</dbReference>
<keyword evidence="8" id="KW-1185">Reference proteome</keyword>
<gene>
    <name evidence="7" type="ORF">D1013_18745</name>
</gene>
<dbReference type="InterPro" id="IPR016181">
    <property type="entry name" value="Acyl_CoA_acyltransferase"/>
</dbReference>
<evidence type="ECO:0000256" key="5">
    <source>
        <dbReference type="ARBA" id="ARBA00023315"/>
    </source>
</evidence>
<dbReference type="SUPFAM" id="SSF55729">
    <property type="entry name" value="Acyl-CoA N-acyltransferases (Nat)"/>
    <property type="match status" value="1"/>
</dbReference>
<evidence type="ECO:0000256" key="4">
    <source>
        <dbReference type="ARBA" id="ARBA00023098"/>
    </source>
</evidence>
<dbReference type="CDD" id="cd07986">
    <property type="entry name" value="LPLAT_ACT14924-like"/>
    <property type="match status" value="1"/>
</dbReference>
<dbReference type="OrthoDB" id="1113830at2"/>
<evidence type="ECO:0000313" key="7">
    <source>
        <dbReference type="EMBL" id="AYN69277.1"/>
    </source>
</evidence>
<reference evidence="7 8" key="1">
    <citation type="submission" date="2018-08" db="EMBL/GenBank/DDBJ databases">
        <title>The reduced genetic potential of extracellular carbohydrate catabolism in Euzebyella marina RN62, a Flavobacteriia bacterium isolated from the hadal water.</title>
        <authorList>
            <person name="Xue C."/>
        </authorList>
    </citation>
    <scope>NUCLEOTIDE SEQUENCE [LARGE SCALE GENOMIC DNA]</scope>
    <source>
        <strain evidence="7 8">RN62</strain>
    </source>
</reference>
<evidence type="ECO:0000256" key="2">
    <source>
        <dbReference type="ARBA" id="ARBA00022516"/>
    </source>
</evidence>
<dbReference type="PANTHER" id="PTHR37323:SF1">
    <property type="entry name" value="L-ORNITHINE N(ALPHA)-ACYLTRANSFERASE"/>
    <property type="match status" value="1"/>
</dbReference>
<dbReference type="InterPro" id="IPR052351">
    <property type="entry name" value="Ornithine_N-alpha-AT"/>
</dbReference>
<dbReference type="KEGG" id="emar:D1013_18745"/>
<evidence type="ECO:0000259" key="6">
    <source>
        <dbReference type="SMART" id="SM00563"/>
    </source>
</evidence>
<keyword evidence="5" id="KW-0012">Acyltransferase</keyword>